<protein>
    <submittedName>
        <fullName evidence="1">Uncharacterized protein</fullName>
    </submittedName>
</protein>
<dbReference type="AlphaFoldDB" id="A0A7S0XZN1"/>
<sequence length="177" mass="20295">MVHAKSRVVLHVHTPLRWGDRANKNLVARACFVTSANLRHAWKEGTKYSQEVEKLYLVPMAKVLQKGWHKLTVGETQWQWKVHGNMPAKEDASDWKTKARYNDVRKLIELGERLEPKHHVETVSITDTRRRSSTSAPAALSDAARCSVCAADRRALPTFERVHTFRAYLSSPTRTRL</sequence>
<reference evidence="1" key="1">
    <citation type="submission" date="2021-01" db="EMBL/GenBank/DDBJ databases">
        <authorList>
            <person name="Corre E."/>
            <person name="Pelletier E."/>
            <person name="Niang G."/>
            <person name="Scheremetjew M."/>
            <person name="Finn R."/>
            <person name="Kale V."/>
            <person name="Holt S."/>
            <person name="Cochrane G."/>
            <person name="Meng A."/>
            <person name="Brown T."/>
            <person name="Cohen L."/>
        </authorList>
    </citation>
    <scope>NUCLEOTIDE SEQUENCE</scope>
    <source>
        <strain evidence="1">CCMP441</strain>
    </source>
</reference>
<evidence type="ECO:0000313" key="1">
    <source>
        <dbReference type="EMBL" id="CAD8748979.1"/>
    </source>
</evidence>
<organism evidence="1">
    <name type="scientific">Hemiselmis andersenii</name>
    <name type="common">Cryptophyte alga</name>
    <dbReference type="NCBI Taxonomy" id="464988"/>
    <lineage>
        <taxon>Eukaryota</taxon>
        <taxon>Cryptophyceae</taxon>
        <taxon>Cryptomonadales</taxon>
        <taxon>Hemiselmidaceae</taxon>
        <taxon>Hemiselmis</taxon>
    </lineage>
</organism>
<name>A0A7S0XZN1_HEMAN</name>
<dbReference type="EMBL" id="HBFK01025231">
    <property type="protein sequence ID" value="CAD8748979.1"/>
    <property type="molecule type" value="Transcribed_RNA"/>
</dbReference>
<proteinExistence type="predicted"/>
<gene>
    <name evidence="1" type="ORF">HAND1043_LOCUS15476</name>
</gene>
<accession>A0A7S0XZN1</accession>